<evidence type="ECO:0000313" key="2">
    <source>
        <dbReference type="EMBL" id="AWW08005.1"/>
    </source>
</evidence>
<evidence type="ECO:0000256" key="1">
    <source>
        <dbReference type="SAM" id="MobiDB-lite"/>
    </source>
</evidence>
<organism evidence="2">
    <name type="scientific">Human herpesvirus 1</name>
    <name type="common">HHV-1</name>
    <name type="synonym">Human herpes simplex virus 1</name>
    <dbReference type="NCBI Taxonomy" id="10298"/>
    <lineage>
        <taxon>Viruses</taxon>
        <taxon>Duplodnaviria</taxon>
        <taxon>Heunggongvirae</taxon>
        <taxon>Peploviricota</taxon>
        <taxon>Herviviricetes</taxon>
        <taxon>Herpesvirales</taxon>
        <taxon>Orthoherpesviridae</taxon>
        <taxon>Alphaherpesvirinae</taxon>
        <taxon>Simplexvirus</taxon>
        <taxon>Simplexvirus humanalpha1</taxon>
    </lineage>
</organism>
<feature type="region of interest" description="Disordered" evidence="1">
    <location>
        <begin position="59"/>
        <end position="83"/>
    </location>
</feature>
<feature type="compositionally biased region" description="Basic and acidic residues" evidence="1">
    <location>
        <begin position="61"/>
        <end position="83"/>
    </location>
</feature>
<accession>A0A2Z4GZZ6</accession>
<organismHost>
    <name type="scientific">Homo sapiens</name>
    <name type="common">Human</name>
    <dbReference type="NCBI Taxonomy" id="9606"/>
</organismHost>
<dbReference type="EMBL" id="MG999840">
    <property type="protein sequence ID" value="AWW08005.1"/>
    <property type="molecule type" value="Genomic_DNA"/>
</dbReference>
<proteinExistence type="predicted"/>
<reference evidence="2" key="1">
    <citation type="journal article" date="2018" name="MSphere">
        <title>Ultrasensitive Capture of Human Herpes Simplex Virus Genomes Directly from Clinical Samples Reveals Extraordinarily Limited Evolution in Cell Culture.</title>
        <authorList>
            <person name="Greninger A.L."/>
            <person name="Roychoudhury P."/>
            <person name="Xie H."/>
            <person name="Casto A."/>
            <person name="Cent A."/>
            <person name="Pepper G."/>
            <person name="Koelle D.M."/>
            <person name="Huang M.L."/>
            <person name="Wald A."/>
            <person name="Johnston C."/>
            <person name="Jerome K.R."/>
        </authorList>
    </citation>
    <scope>NUCLEOTIDE SEQUENCE</scope>
    <source>
        <strain evidence="2">2006-57630</strain>
    </source>
</reference>
<name>A0A2Z4GZZ6_HHV1</name>
<sequence length="83" mass="9078">MSVSLASKKGQSKLMMLYPVTNSGPYCFTRVMKANSISNSLSNSRTTGVGRPLAASSFRWDSGRSQEPSENRRTCSRAVVDRS</sequence>
<protein>
    <submittedName>
        <fullName evidence="2">Uncharacterized protein</fullName>
    </submittedName>
</protein>